<name>X0SE21_9ZZZZ</name>
<evidence type="ECO:0008006" key="2">
    <source>
        <dbReference type="Google" id="ProtNLM"/>
    </source>
</evidence>
<protein>
    <recommendedName>
        <fullName evidence="2">Transposase IS701-like DDE domain-containing protein</fullName>
    </recommendedName>
</protein>
<evidence type="ECO:0000313" key="1">
    <source>
        <dbReference type="EMBL" id="GAF79254.1"/>
    </source>
</evidence>
<dbReference type="EMBL" id="BARS01004504">
    <property type="protein sequence ID" value="GAF79254.1"/>
    <property type="molecule type" value="Genomic_DNA"/>
</dbReference>
<comment type="caution">
    <text evidence="1">The sequence shown here is derived from an EMBL/GenBank/DDBJ whole genome shotgun (WGS) entry which is preliminary data.</text>
</comment>
<proteinExistence type="predicted"/>
<gene>
    <name evidence="1" type="ORF">S01H1_08803</name>
</gene>
<dbReference type="AlphaFoldDB" id="X0SE21"/>
<reference evidence="1" key="1">
    <citation type="journal article" date="2014" name="Front. Microbiol.">
        <title>High frequency of phylogenetically diverse reductive dehalogenase-homologous genes in deep subseafloor sedimentary metagenomes.</title>
        <authorList>
            <person name="Kawai M."/>
            <person name="Futagami T."/>
            <person name="Toyoda A."/>
            <person name="Takaki Y."/>
            <person name="Nishi S."/>
            <person name="Hori S."/>
            <person name="Arai W."/>
            <person name="Tsubouchi T."/>
            <person name="Morono Y."/>
            <person name="Uchiyama I."/>
            <person name="Ito T."/>
            <person name="Fujiyama A."/>
            <person name="Inagaki F."/>
            <person name="Takami H."/>
        </authorList>
    </citation>
    <scope>NUCLEOTIDE SEQUENCE</scope>
    <source>
        <strain evidence="1">Expedition CK06-06</strain>
    </source>
</reference>
<accession>X0SE21</accession>
<feature type="non-terminal residue" evidence="1">
    <location>
        <position position="91"/>
    </location>
</feature>
<organism evidence="1">
    <name type="scientific">marine sediment metagenome</name>
    <dbReference type="NCBI Taxonomy" id="412755"/>
    <lineage>
        <taxon>unclassified sequences</taxon>
        <taxon>metagenomes</taxon>
        <taxon>ecological metagenomes</taxon>
    </lineage>
</organism>
<sequence>MQNLRFLDGYYLMALDGTEYFSSQQVHCSGCLEKHHRNGKVTYHHQMLGAAIVCPGRKEVIPLMPEPILKQDGESKNDCERNALKRFLPKF</sequence>